<gene>
    <name evidence="3" type="ORF">E2C01_098489</name>
</gene>
<keyword evidence="2" id="KW-0472">Membrane</keyword>
<proteinExistence type="predicted"/>
<dbReference type="OrthoDB" id="2132119at2759"/>
<comment type="caution">
    <text evidence="3">The sequence shown here is derived from an EMBL/GenBank/DDBJ whole genome shotgun (WGS) entry which is preliminary data.</text>
</comment>
<dbReference type="EMBL" id="VSRR010133542">
    <property type="protein sequence ID" value="MPD02882.1"/>
    <property type="molecule type" value="Genomic_DNA"/>
</dbReference>
<name>A0A5B7JXZ3_PORTR</name>
<evidence type="ECO:0000313" key="4">
    <source>
        <dbReference type="Proteomes" id="UP000324222"/>
    </source>
</evidence>
<evidence type="ECO:0000313" key="3">
    <source>
        <dbReference type="EMBL" id="MPD02882.1"/>
    </source>
</evidence>
<organism evidence="3 4">
    <name type="scientific">Portunus trituberculatus</name>
    <name type="common">Swimming crab</name>
    <name type="synonym">Neptunus trituberculatus</name>
    <dbReference type="NCBI Taxonomy" id="210409"/>
    <lineage>
        <taxon>Eukaryota</taxon>
        <taxon>Metazoa</taxon>
        <taxon>Ecdysozoa</taxon>
        <taxon>Arthropoda</taxon>
        <taxon>Crustacea</taxon>
        <taxon>Multicrustacea</taxon>
        <taxon>Malacostraca</taxon>
        <taxon>Eumalacostraca</taxon>
        <taxon>Eucarida</taxon>
        <taxon>Decapoda</taxon>
        <taxon>Pleocyemata</taxon>
        <taxon>Brachyura</taxon>
        <taxon>Eubrachyura</taxon>
        <taxon>Portunoidea</taxon>
        <taxon>Portunidae</taxon>
        <taxon>Portuninae</taxon>
        <taxon>Portunus</taxon>
    </lineage>
</organism>
<reference evidence="3 4" key="1">
    <citation type="submission" date="2019-05" db="EMBL/GenBank/DDBJ databases">
        <title>Another draft genome of Portunus trituberculatus and its Hox gene families provides insights of decapod evolution.</title>
        <authorList>
            <person name="Jeong J.-H."/>
            <person name="Song I."/>
            <person name="Kim S."/>
            <person name="Choi T."/>
            <person name="Kim D."/>
            <person name="Ryu S."/>
            <person name="Kim W."/>
        </authorList>
    </citation>
    <scope>NUCLEOTIDE SEQUENCE [LARGE SCALE GENOMIC DNA]</scope>
    <source>
        <tissue evidence="3">Muscle</tissue>
    </source>
</reference>
<dbReference type="AlphaFoldDB" id="A0A5B7JXZ3"/>
<dbReference type="Proteomes" id="UP000324222">
    <property type="component" value="Unassembled WGS sequence"/>
</dbReference>
<feature type="region of interest" description="Disordered" evidence="1">
    <location>
        <begin position="1"/>
        <end position="30"/>
    </location>
</feature>
<keyword evidence="4" id="KW-1185">Reference proteome</keyword>
<sequence>MNRVEGCDENQVSLGVRSDGSPPTPRSLRLMMPASIAPPTSLVPAGNSLASMGPPPQHLGNLAASSEDLRRYTPVPEHSPASALTPAAPHHLPCSPGYCICLTTTSYTSSTSSCSLLVALIHIHIHTYTQILVSVSLFFSVSIFFFSSFFPLFLFSFSLCFSFS</sequence>
<evidence type="ECO:0000256" key="2">
    <source>
        <dbReference type="SAM" id="Phobius"/>
    </source>
</evidence>
<evidence type="ECO:0000256" key="1">
    <source>
        <dbReference type="SAM" id="MobiDB-lite"/>
    </source>
</evidence>
<accession>A0A5B7JXZ3</accession>
<feature type="transmembrane region" description="Helical" evidence="2">
    <location>
        <begin position="137"/>
        <end position="161"/>
    </location>
</feature>
<protein>
    <submittedName>
        <fullName evidence="3">Uncharacterized protein</fullName>
    </submittedName>
</protein>
<keyword evidence="2" id="KW-0812">Transmembrane</keyword>
<keyword evidence="2" id="KW-1133">Transmembrane helix</keyword>